<comment type="caution">
    <text evidence="2">The sequence shown here is derived from an EMBL/GenBank/DDBJ whole genome shotgun (WGS) entry which is preliminary data.</text>
</comment>
<evidence type="ECO:0000313" key="3">
    <source>
        <dbReference type="Proteomes" id="UP001632038"/>
    </source>
</evidence>
<evidence type="ECO:0000313" key="2">
    <source>
        <dbReference type="EMBL" id="KAL3637239.1"/>
    </source>
</evidence>
<dbReference type="InterPro" id="IPR055296">
    <property type="entry name" value="SRL2-like"/>
</dbReference>
<protein>
    <submittedName>
        <fullName evidence="2">Uncharacterized protein</fullName>
    </submittedName>
</protein>
<reference evidence="3" key="1">
    <citation type="journal article" date="2024" name="IScience">
        <title>Strigolactones Initiate the Formation of Haustorium-like Structures in Castilleja.</title>
        <authorList>
            <person name="Buerger M."/>
            <person name="Peterson D."/>
            <person name="Chory J."/>
        </authorList>
    </citation>
    <scope>NUCLEOTIDE SEQUENCE [LARGE SCALE GENOMIC DNA]</scope>
</reference>
<dbReference type="InterPro" id="IPR016024">
    <property type="entry name" value="ARM-type_fold"/>
</dbReference>
<feature type="compositionally biased region" description="Basic and acidic residues" evidence="1">
    <location>
        <begin position="566"/>
        <end position="577"/>
    </location>
</feature>
<sequence>MSVVSGVISRQVLPACGSLCFFCPAMRARSRQPVKRYKKLISDIFPRSQEEEPNDRKIGKLCEYASKNPLRIPKIANSLEQRCYKELRNENFRYVKIIMCIYRKLLVTCKEQLPLFANSVLTIMHTLLDQANKDEMLTVGCESLFDFVNNQNDGSYIFNLEGFISKICQLSQESGEAIRAAGLQALSAMIWFMGENSHISAEFDSIVSVVLENYEGTTSKESGEPNEKRWVQEVHKTEGHVSPSPDGVMKVPSWRVIVNDKGQLNVSSEESKNPCFWSRVCLHNMAKLGKEATTMRRVLESLFRYFDNGNLWTAKNGIAFPVLKEMQLLIDDSGQNTHFLLSILVKHLDHKNVVKHPEMQLDIVEVVKGLAKLTKVQSSVAIVSAVSDIMRHLRKCIQNSLDDSNLGDDLIKSNRKFRDAVDECLTELSSKVGDAGLILDVMATMLENIPSVTIIARTTISAVYRTAQIIASLPNLSYQKKAFPEALFHQLLPAMLHPDHETRIGAHQIFSVVPVPTSVAPQPVLGPNKDFPRTLSRTVSVFSSSAALFDKIKKQRNNSKQNLSELNKDKVSGDDKNGVLNRVRSSYSRVYSFRSAPATDAESPTKDPVPLRLSSHQISILLSSIWEQSTSPTNKPENFVAIAHTYSLVLLFSRAKNSYHDALIHCFQLAFSLRAVALSSGGILPPSRCRSLFVMSTCMIIFSSKAYDILPLVPRVKSTLSSNMVDPFLCLVEDSKLQLNENESGHKIGYGSEEDDNSAQKCLSDIKINEDQTRESLVSVIIKCLDNLSESEESNTREQLLNEFLPDELCSIKSPLYDNGSEQKTESHNNKSLEKAASLFVIDDDSLESSCHSSTLSIEFNLLSVDQLLQSVLDTAQHVGRMSVSTATDVSYKETANHCDTLSTGKQQKMSNLINTQQQRQQLHLLTLPSHKAVEQNKTVTFKDDILHKGENSSLDQNGFGLPMRAVNGAPTPCSAEAQQYTGSLCLPASSPYDNFLKAAGC</sequence>
<dbReference type="Pfam" id="PF21052">
    <property type="entry name" value="EFR3_ARM"/>
    <property type="match status" value="1"/>
</dbReference>
<dbReference type="InterPro" id="IPR049152">
    <property type="entry name" value="EFR3-like_ARM"/>
</dbReference>
<dbReference type="PANTHER" id="PTHR46087">
    <property type="entry name" value="PUTATIVE, EXPRESSED-RELATED"/>
    <property type="match status" value="1"/>
</dbReference>
<dbReference type="SUPFAM" id="SSF48371">
    <property type="entry name" value="ARM repeat"/>
    <property type="match status" value="1"/>
</dbReference>
<dbReference type="AlphaFoldDB" id="A0ABD3D7Q3"/>
<organism evidence="2 3">
    <name type="scientific">Castilleja foliolosa</name>
    <dbReference type="NCBI Taxonomy" id="1961234"/>
    <lineage>
        <taxon>Eukaryota</taxon>
        <taxon>Viridiplantae</taxon>
        <taxon>Streptophyta</taxon>
        <taxon>Embryophyta</taxon>
        <taxon>Tracheophyta</taxon>
        <taxon>Spermatophyta</taxon>
        <taxon>Magnoliopsida</taxon>
        <taxon>eudicotyledons</taxon>
        <taxon>Gunneridae</taxon>
        <taxon>Pentapetalae</taxon>
        <taxon>asterids</taxon>
        <taxon>lamiids</taxon>
        <taxon>Lamiales</taxon>
        <taxon>Orobanchaceae</taxon>
        <taxon>Pedicularideae</taxon>
        <taxon>Castillejinae</taxon>
        <taxon>Castilleja</taxon>
    </lineage>
</organism>
<proteinExistence type="predicted"/>
<keyword evidence="3" id="KW-1185">Reference proteome</keyword>
<evidence type="ECO:0000256" key="1">
    <source>
        <dbReference type="SAM" id="MobiDB-lite"/>
    </source>
</evidence>
<dbReference type="EMBL" id="JAVIJP010000026">
    <property type="protein sequence ID" value="KAL3637239.1"/>
    <property type="molecule type" value="Genomic_DNA"/>
</dbReference>
<feature type="region of interest" description="Disordered" evidence="1">
    <location>
        <begin position="559"/>
        <end position="579"/>
    </location>
</feature>
<name>A0ABD3D7Q3_9LAMI</name>
<dbReference type="PANTHER" id="PTHR46087:SF9">
    <property type="entry name" value="ARM REPEAT SUPERFAMILY PROTEIN"/>
    <property type="match status" value="1"/>
</dbReference>
<gene>
    <name evidence="2" type="ORF">CASFOL_019538</name>
</gene>
<dbReference type="Proteomes" id="UP001632038">
    <property type="component" value="Unassembled WGS sequence"/>
</dbReference>
<accession>A0ABD3D7Q3</accession>